<name>N1W2X8_9LEPT</name>
<sequence length="42" mass="4763">MVVVGGVCLSWAMILKFNSRKAQDLDVSTFRKLKCGKKYGKR</sequence>
<dbReference type="Proteomes" id="UP000012227">
    <property type="component" value="Unassembled WGS sequence"/>
</dbReference>
<reference evidence="1 2" key="1">
    <citation type="submission" date="2013-03" db="EMBL/GenBank/DDBJ databases">
        <authorList>
            <person name="Harkins D.M."/>
            <person name="Durkin A.S."/>
            <person name="Brinkac L.M."/>
            <person name="Haft D.H."/>
            <person name="Selengut J.D."/>
            <person name="Sanka R."/>
            <person name="DePew J."/>
            <person name="Purushe J."/>
            <person name="Galloway R.L."/>
            <person name="Vinetz J.M."/>
            <person name="Sutton G.G."/>
            <person name="Nierman W.C."/>
            <person name="Fouts D.E."/>
        </authorList>
    </citation>
    <scope>NUCLEOTIDE SEQUENCE [LARGE SCALE GENOMIC DNA]</scope>
    <source>
        <strain evidence="1 2">Waz Holland</strain>
    </source>
</reference>
<evidence type="ECO:0000313" key="1">
    <source>
        <dbReference type="EMBL" id="EMY70569.1"/>
    </source>
</evidence>
<evidence type="ECO:0000313" key="2">
    <source>
        <dbReference type="Proteomes" id="UP000012227"/>
    </source>
</evidence>
<gene>
    <name evidence="1" type="ORF">LEP1GSC199_1084</name>
</gene>
<protein>
    <submittedName>
        <fullName evidence="1">Uncharacterized protein</fullName>
    </submittedName>
</protein>
<dbReference type="EMBL" id="AOGY02000031">
    <property type="protein sequence ID" value="EMY70569.1"/>
    <property type="molecule type" value="Genomic_DNA"/>
</dbReference>
<accession>N1W2X8</accession>
<dbReference type="AlphaFoldDB" id="N1W2X8"/>
<proteinExistence type="predicted"/>
<comment type="caution">
    <text evidence="1">The sequence shown here is derived from an EMBL/GenBank/DDBJ whole genome shotgun (WGS) entry which is preliminary data.</text>
</comment>
<organism evidence="1 2">
    <name type="scientific">Leptospira vanthielii serovar Holland str. Waz Holland = ATCC 700522</name>
    <dbReference type="NCBI Taxonomy" id="1218591"/>
    <lineage>
        <taxon>Bacteria</taxon>
        <taxon>Pseudomonadati</taxon>
        <taxon>Spirochaetota</taxon>
        <taxon>Spirochaetia</taxon>
        <taxon>Leptospirales</taxon>
        <taxon>Leptospiraceae</taxon>
        <taxon>Leptospira</taxon>
    </lineage>
</organism>